<dbReference type="AlphaFoldDB" id="A0A0V1E6D8"/>
<comment type="caution">
    <text evidence="1">The sequence shown here is derived from an EMBL/GenBank/DDBJ whole genome shotgun (WGS) entry which is preliminary data.</text>
</comment>
<proteinExistence type="predicted"/>
<evidence type="ECO:0000313" key="2">
    <source>
        <dbReference type="Proteomes" id="UP000055024"/>
    </source>
</evidence>
<gene>
    <name evidence="1" type="ORF">T11_4681</name>
</gene>
<name>A0A0V1E6D8_9BILA</name>
<keyword evidence="2" id="KW-1185">Reference proteome</keyword>
<reference evidence="1 2" key="1">
    <citation type="submission" date="2015-01" db="EMBL/GenBank/DDBJ databases">
        <title>Evolution of Trichinella species and genotypes.</title>
        <authorList>
            <person name="Korhonen P.K."/>
            <person name="Edoardo P."/>
            <person name="Giuseppe L.R."/>
            <person name="Gasser R.B."/>
        </authorList>
    </citation>
    <scope>NUCLEOTIDE SEQUENCE [LARGE SCALE GENOMIC DNA]</scope>
    <source>
        <strain evidence="1">ISS1029</strain>
    </source>
</reference>
<organism evidence="1 2">
    <name type="scientific">Trichinella zimbabwensis</name>
    <dbReference type="NCBI Taxonomy" id="268475"/>
    <lineage>
        <taxon>Eukaryota</taxon>
        <taxon>Metazoa</taxon>
        <taxon>Ecdysozoa</taxon>
        <taxon>Nematoda</taxon>
        <taxon>Enoplea</taxon>
        <taxon>Dorylaimia</taxon>
        <taxon>Trichinellida</taxon>
        <taxon>Trichinellidae</taxon>
        <taxon>Trichinella</taxon>
    </lineage>
</organism>
<dbReference type="EMBL" id="JYDP01007424">
    <property type="protein sequence ID" value="KRY69073.1"/>
    <property type="molecule type" value="Genomic_DNA"/>
</dbReference>
<sequence>LNKCTKRKEIKIATCLASMKSKWDKKDDEKHVIP</sequence>
<feature type="non-terminal residue" evidence="1">
    <location>
        <position position="34"/>
    </location>
</feature>
<feature type="non-terminal residue" evidence="1">
    <location>
        <position position="1"/>
    </location>
</feature>
<dbReference type="Proteomes" id="UP000055024">
    <property type="component" value="Unassembled WGS sequence"/>
</dbReference>
<evidence type="ECO:0000313" key="1">
    <source>
        <dbReference type="EMBL" id="KRY69073.1"/>
    </source>
</evidence>
<protein>
    <submittedName>
        <fullName evidence="1">Uncharacterized protein</fullName>
    </submittedName>
</protein>
<accession>A0A0V1E6D8</accession>